<evidence type="ECO:0000256" key="4">
    <source>
        <dbReference type="ARBA" id="ARBA00022679"/>
    </source>
</evidence>
<keyword evidence="4" id="KW-0808">Transferase</keyword>
<dbReference type="PANTHER" id="PTHR11926:SF1392">
    <property type="entry name" value="GLYCOSYLTRANSFERASE"/>
    <property type="match status" value="1"/>
</dbReference>
<evidence type="ECO:0000256" key="6">
    <source>
        <dbReference type="ARBA" id="ARBA00022970"/>
    </source>
</evidence>
<dbReference type="Pfam" id="PF00201">
    <property type="entry name" value="UDPGT"/>
    <property type="match status" value="1"/>
</dbReference>
<dbReference type="GO" id="GO:0016020">
    <property type="term" value="C:membrane"/>
    <property type="evidence" value="ECO:0007669"/>
    <property type="project" value="UniProtKB-SubCell"/>
</dbReference>
<keyword evidence="13" id="KW-1185">Reference proteome</keyword>
<evidence type="ECO:0000256" key="2">
    <source>
        <dbReference type="ARBA" id="ARBA00009995"/>
    </source>
</evidence>
<feature type="domain" description="Amino acid transporter transmembrane" evidence="10">
    <location>
        <begin position="519"/>
        <end position="911"/>
    </location>
</feature>
<evidence type="ECO:0000256" key="8">
    <source>
        <dbReference type="ARBA" id="ARBA00023136"/>
    </source>
</evidence>
<evidence type="ECO:0000313" key="13">
    <source>
        <dbReference type="Proteomes" id="UP000685013"/>
    </source>
</evidence>
<feature type="transmembrane region" description="Helical" evidence="9">
    <location>
        <begin position="787"/>
        <end position="812"/>
    </location>
</feature>
<dbReference type="CDD" id="cd03784">
    <property type="entry name" value="GT1_Gtf-like"/>
    <property type="match status" value="1"/>
</dbReference>
<dbReference type="GO" id="GO:0080043">
    <property type="term" value="F:quercetin 3-O-glucosyltransferase activity"/>
    <property type="evidence" value="ECO:0007669"/>
    <property type="project" value="TreeGrafter"/>
</dbReference>
<proteinExistence type="inferred from homology"/>
<dbReference type="InterPro" id="IPR058980">
    <property type="entry name" value="Glyco_transf_N"/>
</dbReference>
<dbReference type="GO" id="GO:0006865">
    <property type="term" value="P:amino acid transport"/>
    <property type="evidence" value="ECO:0007669"/>
    <property type="project" value="UniProtKB-KW"/>
</dbReference>
<comment type="similarity">
    <text evidence="2">Belongs to the UDP-glycosyltransferase family.</text>
</comment>
<feature type="transmembrane region" description="Helical" evidence="9">
    <location>
        <begin position="639"/>
        <end position="660"/>
    </location>
</feature>
<dbReference type="Proteomes" id="UP000685013">
    <property type="component" value="Chromosome 4"/>
</dbReference>
<dbReference type="AlphaFoldDB" id="A0AAV6NPW7"/>
<dbReference type="InterPro" id="IPR013057">
    <property type="entry name" value="AA_transpt_TM"/>
</dbReference>
<keyword evidence="5 9" id="KW-0812">Transmembrane</keyword>
<evidence type="ECO:0000256" key="9">
    <source>
        <dbReference type="SAM" id="Phobius"/>
    </source>
</evidence>
<evidence type="ECO:0000256" key="1">
    <source>
        <dbReference type="ARBA" id="ARBA00004370"/>
    </source>
</evidence>
<sequence length="927" mass="102856">MSIAMETQTNPHVLLFPAPAQGHINPMLKLAELLSLAAIPVTFLTTEHSHRQLTLHSDVLLRFSRFPTFQFQTIADGLPDSHPRTFSQHLPDMLSSFISVIKPLFRDMLASSHFTPNLTCLILDGFFSFLVDINDDFVKVPIFCFRSLSACSSWSVLSIPNLIQHGQLPIKGEEDMDRIIDKIPGMENLLRCRDLPGFCRAADPNNDPVLQFVVNQSIRSTKFDALILNSFEDLEGPILSKFRTLYSTIYPIGPLHALLKAKLANEETESLNSMREVDQSCLPWLDNQPPGSVIYVSFGSITVMGDYELMEFWHGLIDSGRNFLWVVRPDLVSGKNGDVEIPAELEEGTRQRGYMVGWAPQEKVLSHEAVGGFLTHSGWNSSLESIVAGKPMICWSNAFDQQVNSRFVSNVWKLGLDMKDLCDRETVAKMVNELMVHRKEEFMRSAAEMANLARRTEPHHNGALLDLTCIYEERGADSGSLAAKRRTQEEHPLMARTNDADVEKLEVDVPETAHQISSDSWFQVGFVLTTGINSAYVLGYSGTIMVPLGWISGVVGLIAATAISLYANTLIAKLHELGGKRHIRYRDLAGFVYGRRAYALTWGLQYVNLFMINVGFIILAGQALKAVYILFKDDNVMKLPYFIAIAGFICALFAISIPHLSALRLWLGFSTLFSLIYILVAFILSVRDGVKAPARDYSIPGSSTSKVFTTIGAAANLVFAFNTGMLPEIQATVRQPVVKNMLKALYFQFTVGVLPMYAVTFAGYWAYGSSTSAYLLNNVNGPVWIKAMANISAFLQTVIALHIFASPMYEYLDTKYGIKGSALNVKNLSFRIAVRGGYLGITALVSAMLPFLGDFMSLTGAVSTFPLTFILANHMYFVAKKTKLNSAQKLWHWINVGFFGCMSLAAAVAALRLIAVDSKNFSLFADL</sequence>
<evidence type="ECO:0000256" key="3">
    <source>
        <dbReference type="ARBA" id="ARBA00022448"/>
    </source>
</evidence>
<feature type="domain" description="Glycosyltransferase N-terminal" evidence="11">
    <location>
        <begin position="13"/>
        <end position="155"/>
    </location>
</feature>
<evidence type="ECO:0000259" key="10">
    <source>
        <dbReference type="Pfam" id="PF01490"/>
    </source>
</evidence>
<dbReference type="GO" id="GO:0080044">
    <property type="term" value="F:quercetin 7-O-glucosyltransferase activity"/>
    <property type="evidence" value="ECO:0007669"/>
    <property type="project" value="TreeGrafter"/>
</dbReference>
<name>A0AAV6NPW7_9ROSI</name>
<evidence type="ECO:0000256" key="7">
    <source>
        <dbReference type="ARBA" id="ARBA00022989"/>
    </source>
</evidence>
<comment type="caution">
    <text evidence="12">The sequence shown here is derived from an EMBL/GenBank/DDBJ whole genome shotgun (WGS) entry which is preliminary data.</text>
</comment>
<dbReference type="PANTHER" id="PTHR11926">
    <property type="entry name" value="GLUCOSYL/GLUCURONOSYL TRANSFERASES"/>
    <property type="match status" value="1"/>
</dbReference>
<feature type="transmembrane region" description="Helical" evidence="9">
    <location>
        <begin position="606"/>
        <end position="627"/>
    </location>
</feature>
<evidence type="ECO:0000313" key="12">
    <source>
        <dbReference type="EMBL" id="KAG6600020.1"/>
    </source>
</evidence>
<feature type="transmembrane region" description="Helical" evidence="9">
    <location>
        <begin position="744"/>
        <end position="767"/>
    </location>
</feature>
<dbReference type="InterPro" id="IPR002213">
    <property type="entry name" value="UDP_glucos_trans"/>
</dbReference>
<keyword evidence="8 9" id="KW-0472">Membrane</keyword>
<feature type="transmembrane region" description="Helical" evidence="9">
    <location>
        <begin position="890"/>
        <end position="915"/>
    </location>
</feature>
<comment type="subcellular location">
    <subcellularLocation>
        <location evidence="1">Membrane</location>
    </subcellularLocation>
</comment>
<organism evidence="12 13">
    <name type="scientific">Cucurbita argyrosperma subsp. sororia</name>
    <dbReference type="NCBI Taxonomy" id="37648"/>
    <lineage>
        <taxon>Eukaryota</taxon>
        <taxon>Viridiplantae</taxon>
        <taxon>Streptophyta</taxon>
        <taxon>Embryophyta</taxon>
        <taxon>Tracheophyta</taxon>
        <taxon>Spermatophyta</taxon>
        <taxon>Magnoliopsida</taxon>
        <taxon>eudicotyledons</taxon>
        <taxon>Gunneridae</taxon>
        <taxon>Pentapetalae</taxon>
        <taxon>rosids</taxon>
        <taxon>fabids</taxon>
        <taxon>Cucurbitales</taxon>
        <taxon>Cucurbitaceae</taxon>
        <taxon>Cucurbiteae</taxon>
        <taxon>Cucurbita</taxon>
    </lineage>
</organism>
<gene>
    <name evidence="12" type="primary">PROT1</name>
    <name evidence="12" type="ORF">SDJN03_05253</name>
</gene>
<feature type="transmembrane region" description="Helical" evidence="9">
    <location>
        <begin position="548"/>
        <end position="567"/>
    </location>
</feature>
<feature type="non-terminal residue" evidence="12">
    <location>
        <position position="1"/>
    </location>
</feature>
<protein>
    <submittedName>
        <fullName evidence="12">Proline transporter 1</fullName>
    </submittedName>
</protein>
<evidence type="ECO:0000259" key="11">
    <source>
        <dbReference type="Pfam" id="PF26168"/>
    </source>
</evidence>
<reference evidence="12 13" key="1">
    <citation type="journal article" date="2021" name="Hortic Res">
        <title>The domestication of Cucurbita argyrosperma as revealed by the genome of its wild relative.</title>
        <authorList>
            <person name="Barrera-Redondo J."/>
            <person name="Sanchez-de la Vega G."/>
            <person name="Aguirre-Liguori J.A."/>
            <person name="Castellanos-Morales G."/>
            <person name="Gutierrez-Guerrero Y.T."/>
            <person name="Aguirre-Dugua X."/>
            <person name="Aguirre-Planter E."/>
            <person name="Tenaillon M.I."/>
            <person name="Lira-Saade R."/>
            <person name="Eguiarte L.E."/>
        </authorList>
    </citation>
    <scope>NUCLEOTIDE SEQUENCE [LARGE SCALE GENOMIC DNA]</scope>
    <source>
        <strain evidence="12">JBR-2021</strain>
    </source>
</reference>
<keyword evidence="6" id="KW-0029">Amino-acid transport</keyword>
<keyword evidence="3" id="KW-0813">Transport</keyword>
<dbReference type="Pfam" id="PF26168">
    <property type="entry name" value="Glyco_transf_N"/>
    <property type="match status" value="1"/>
</dbReference>
<evidence type="ECO:0000256" key="5">
    <source>
        <dbReference type="ARBA" id="ARBA00022692"/>
    </source>
</evidence>
<dbReference type="FunFam" id="3.40.50.2000:FF:000040">
    <property type="entry name" value="UDP-glycosyltransferase 76C1"/>
    <property type="match status" value="1"/>
</dbReference>
<feature type="transmembrane region" description="Helical" evidence="9">
    <location>
        <begin position="666"/>
        <end position="686"/>
    </location>
</feature>
<keyword evidence="7 9" id="KW-1133">Transmembrane helix</keyword>
<dbReference type="EMBL" id="JAGKQH010000004">
    <property type="protein sequence ID" value="KAG6600020.1"/>
    <property type="molecule type" value="Genomic_DNA"/>
</dbReference>
<accession>A0AAV6NPW7</accession>
<feature type="transmembrane region" description="Helical" evidence="9">
    <location>
        <begin position="858"/>
        <end position="878"/>
    </location>
</feature>
<feature type="transmembrane region" description="Helical" evidence="9">
    <location>
        <begin position="832"/>
        <end position="852"/>
    </location>
</feature>
<dbReference type="Pfam" id="PF01490">
    <property type="entry name" value="Aa_trans"/>
    <property type="match status" value="1"/>
</dbReference>